<organism evidence="6 7">
    <name type="scientific">Devosia nitrariae</name>
    <dbReference type="NCBI Taxonomy" id="2071872"/>
    <lineage>
        <taxon>Bacteria</taxon>
        <taxon>Pseudomonadati</taxon>
        <taxon>Pseudomonadota</taxon>
        <taxon>Alphaproteobacteria</taxon>
        <taxon>Hyphomicrobiales</taxon>
        <taxon>Devosiaceae</taxon>
        <taxon>Devosia</taxon>
    </lineage>
</organism>
<gene>
    <name evidence="6" type="primary">macA</name>
    <name evidence="6" type="ORF">GCM10010862_26330</name>
</gene>
<reference evidence="7" key="1">
    <citation type="journal article" date="2019" name="Int. J. Syst. Evol. Microbiol.">
        <title>The Global Catalogue of Microorganisms (GCM) 10K type strain sequencing project: providing services to taxonomists for standard genome sequencing and annotation.</title>
        <authorList>
            <consortium name="The Broad Institute Genomics Platform"/>
            <consortium name="The Broad Institute Genome Sequencing Center for Infectious Disease"/>
            <person name="Wu L."/>
            <person name="Ma J."/>
        </authorList>
    </citation>
    <scope>NUCLEOTIDE SEQUENCE [LARGE SCALE GENOMIC DNA]</scope>
    <source>
        <strain evidence="7">NBRC 112416</strain>
    </source>
</reference>
<evidence type="ECO:0000313" key="7">
    <source>
        <dbReference type="Proteomes" id="UP001156691"/>
    </source>
</evidence>
<dbReference type="SUPFAM" id="SSF56796">
    <property type="entry name" value="Dehydroquinate synthase-like"/>
    <property type="match status" value="1"/>
</dbReference>
<dbReference type="Pfam" id="PF00465">
    <property type="entry name" value="Fe-ADH"/>
    <property type="match status" value="1"/>
</dbReference>
<name>A0ABQ5W5N0_9HYPH</name>
<keyword evidence="7" id="KW-1185">Reference proteome</keyword>
<comment type="similarity">
    <text evidence="1">Belongs to the iron-containing alcohol dehydrogenase family.</text>
</comment>
<proteinExistence type="inferred from homology"/>
<dbReference type="InterPro" id="IPR001670">
    <property type="entry name" value="ADH_Fe/GldA"/>
</dbReference>
<evidence type="ECO:0000259" key="5">
    <source>
        <dbReference type="Pfam" id="PF25137"/>
    </source>
</evidence>
<evidence type="ECO:0000313" key="6">
    <source>
        <dbReference type="EMBL" id="GLQ55374.1"/>
    </source>
</evidence>
<evidence type="ECO:0000256" key="3">
    <source>
        <dbReference type="ARBA" id="ARBA00023027"/>
    </source>
</evidence>
<feature type="domain" description="Fe-containing alcohol dehydrogenase-like C-terminal" evidence="5">
    <location>
        <begin position="166"/>
        <end position="345"/>
    </location>
</feature>
<dbReference type="InterPro" id="IPR056798">
    <property type="entry name" value="ADH_Fe_C"/>
</dbReference>
<dbReference type="Proteomes" id="UP001156691">
    <property type="component" value="Unassembled WGS sequence"/>
</dbReference>
<evidence type="ECO:0000256" key="2">
    <source>
        <dbReference type="ARBA" id="ARBA00023002"/>
    </source>
</evidence>
<dbReference type="Gene3D" id="3.40.50.1970">
    <property type="match status" value="1"/>
</dbReference>
<feature type="domain" description="Alcohol dehydrogenase iron-type/glycerol dehydrogenase GldA" evidence="4">
    <location>
        <begin position="9"/>
        <end position="152"/>
    </location>
</feature>
<dbReference type="PANTHER" id="PTHR11496">
    <property type="entry name" value="ALCOHOL DEHYDROGENASE"/>
    <property type="match status" value="1"/>
</dbReference>
<accession>A0ABQ5W5N0</accession>
<sequence length="350" mass="37011">MEFVYNANPSRVIFGVGARSKVAEELDRLGIKRAIVLSTPGHALIAGEFAEAIGERAAIVYPGAAQHAPVEVTEAAVQAAASVEADGCLAIGGGSTTGLSKAIALRTDLPQLIVPTTFAGSEMTPIIGETQGGRKMTRTTSRVLPETVIYDPELTRTMPRFISGPSGMNAIAHSVEALYAKDRNPIISMMAQESIAALGRALPVLMDDPRNLGAHTDALYGAWLAGCCLGAVGMAIHHKLCHTLGGTFNLPHADLHALMLPYSAAYNRQAAPEAMARVAAALGAQDGPSALFDLMHKTARYKSFAQLGLTEEDLDKAAELAVRNPYYNPRPVTIDSVRELLQAAYDGARP</sequence>
<dbReference type="PANTHER" id="PTHR11496:SF102">
    <property type="entry name" value="ALCOHOL DEHYDROGENASE 4"/>
    <property type="match status" value="1"/>
</dbReference>
<dbReference type="Pfam" id="PF25137">
    <property type="entry name" value="ADH_Fe_C"/>
    <property type="match status" value="1"/>
</dbReference>
<keyword evidence="2" id="KW-0560">Oxidoreductase</keyword>
<evidence type="ECO:0000259" key="4">
    <source>
        <dbReference type="Pfam" id="PF00465"/>
    </source>
</evidence>
<dbReference type="CDD" id="cd08177">
    <property type="entry name" value="MAR"/>
    <property type="match status" value="1"/>
</dbReference>
<keyword evidence="3" id="KW-0520">NAD</keyword>
<dbReference type="InterPro" id="IPR039697">
    <property type="entry name" value="Alcohol_dehydrogenase_Fe"/>
</dbReference>
<protein>
    <submittedName>
        <fullName evidence="6">Maleylacetate reductase</fullName>
    </submittedName>
</protein>
<dbReference type="InterPro" id="IPR034786">
    <property type="entry name" value="MAR"/>
</dbReference>
<dbReference type="RefSeq" id="WP_284340786.1">
    <property type="nucleotide sequence ID" value="NZ_BSNS01000011.1"/>
</dbReference>
<dbReference type="EMBL" id="BSNS01000011">
    <property type="protein sequence ID" value="GLQ55374.1"/>
    <property type="molecule type" value="Genomic_DNA"/>
</dbReference>
<evidence type="ECO:0000256" key="1">
    <source>
        <dbReference type="ARBA" id="ARBA00007358"/>
    </source>
</evidence>
<dbReference type="Gene3D" id="1.20.1090.10">
    <property type="entry name" value="Dehydroquinate synthase-like - alpha domain"/>
    <property type="match status" value="1"/>
</dbReference>
<comment type="caution">
    <text evidence="6">The sequence shown here is derived from an EMBL/GenBank/DDBJ whole genome shotgun (WGS) entry which is preliminary data.</text>
</comment>